<dbReference type="RefSeq" id="WP_008469795.1">
    <property type="nucleotide sequence ID" value="NZ_AYZP01000003.1"/>
</dbReference>
<dbReference type="InterPro" id="IPR002864">
    <property type="entry name" value="Acyl-ACP_thioesterase_NHD"/>
</dbReference>
<gene>
    <name evidence="10" type="ORF">BN55_06225</name>
</gene>
<dbReference type="EMBL" id="CAKE01000002">
    <property type="protein sequence ID" value="CCI81151.1"/>
    <property type="molecule type" value="Genomic_DNA"/>
</dbReference>
<comment type="similarity">
    <text evidence="1">Belongs to the acyl-ACP thioesterase family.</text>
</comment>
<comment type="caution">
    <text evidence="10">The sequence shown here is derived from an EMBL/GenBank/DDBJ whole genome shotgun (WGS) entry which is preliminary data.</text>
</comment>
<dbReference type="AlphaFoldDB" id="I7JUA6"/>
<accession>I7JUA6</accession>
<evidence type="ECO:0000313" key="10">
    <source>
        <dbReference type="EMBL" id="CCI81151.1"/>
    </source>
</evidence>
<dbReference type="OrthoDB" id="9801517at2"/>
<evidence type="ECO:0000256" key="6">
    <source>
        <dbReference type="ARBA" id="ARBA00023098"/>
    </source>
</evidence>
<dbReference type="InterPro" id="IPR029069">
    <property type="entry name" value="HotDog_dom_sf"/>
</dbReference>
<dbReference type="GeneID" id="82846428"/>
<keyword evidence="7" id="KW-0275">Fatty acid biosynthesis</keyword>
<evidence type="ECO:0000256" key="1">
    <source>
        <dbReference type="ARBA" id="ARBA00006500"/>
    </source>
</evidence>
<keyword evidence="4" id="KW-0276">Fatty acid metabolism</keyword>
<dbReference type="GO" id="GO:0000036">
    <property type="term" value="F:acyl carrier activity"/>
    <property type="evidence" value="ECO:0007669"/>
    <property type="project" value="TreeGrafter"/>
</dbReference>
<evidence type="ECO:0000259" key="8">
    <source>
        <dbReference type="Pfam" id="PF01643"/>
    </source>
</evidence>
<dbReference type="InterPro" id="IPR049427">
    <property type="entry name" value="Acyl-ACP_TE_C"/>
</dbReference>
<dbReference type="Pfam" id="PF01643">
    <property type="entry name" value="Acyl-ACP_TE"/>
    <property type="match status" value="1"/>
</dbReference>
<evidence type="ECO:0000256" key="2">
    <source>
        <dbReference type="ARBA" id="ARBA00022516"/>
    </source>
</evidence>
<reference evidence="10 11" key="1">
    <citation type="submission" date="2012-06" db="EMBL/GenBank/DDBJ databases">
        <title>Draft Genome Sequence of Lactobacillus hominis Strain CRBIP 24.179T, isolated from human intestine.</title>
        <authorList>
            <person name="Cousin S."/>
            <person name="Ma L."/>
            <person name="Bizet C."/>
            <person name="Loux V."/>
            <person name="Bouchier C."/>
            <person name="Clermont D."/>
            <person name="Creno S."/>
        </authorList>
    </citation>
    <scope>NUCLEOTIDE SEQUENCE [LARGE SCALE GENOMIC DNA]</scope>
    <source>
        <strain evidence="11">CRBIP 24.179T</strain>
    </source>
</reference>
<keyword evidence="6" id="KW-0443">Lipid metabolism</keyword>
<dbReference type="PANTHER" id="PTHR31727:SF6">
    <property type="entry name" value="OLEOYL-ACYL CARRIER PROTEIN THIOESTERASE 1, CHLOROPLASTIC"/>
    <property type="match status" value="1"/>
</dbReference>
<name>I7JUA6_9LACO</name>
<feature type="domain" description="Acyl-ACP thioesterase N-terminal hotdog" evidence="8">
    <location>
        <begin position="4"/>
        <end position="129"/>
    </location>
</feature>
<keyword evidence="5" id="KW-0809">Transit peptide</keyword>
<dbReference type="Proteomes" id="UP000009320">
    <property type="component" value="Unassembled WGS sequence"/>
</dbReference>
<organism evidence="10 11">
    <name type="scientific">Lactobacillus hominis DSM 23910 = CRBIP 24.179</name>
    <dbReference type="NCBI Taxonomy" id="1423758"/>
    <lineage>
        <taxon>Bacteria</taxon>
        <taxon>Bacillati</taxon>
        <taxon>Bacillota</taxon>
        <taxon>Bacilli</taxon>
        <taxon>Lactobacillales</taxon>
        <taxon>Lactobacillaceae</taxon>
        <taxon>Lactobacillus</taxon>
    </lineage>
</organism>
<sequence length="243" mass="28562">MAIYRQEKLINYSDTDENGTLKLPSLVNFMMETSNKQLSAGGAGISDFLKKGLGWVVVDYEFDIRRLPKAGEKITFTTNASGYNRFFEYRDFGAFDEDDNQIIDVKSQWVILDLKKRKIVEANEDLMKAFDNQKLSKMPHFKRLRKLSQYDTENPYRVRYYDLDTNHHLTNSRYFDWIIDSLDRDFLNSHELTAINITFKKEVKYGQIAQSKLKLDQDNLISYHLISHESDICALAELKWKNK</sequence>
<keyword evidence="3" id="KW-0378">Hydrolase</keyword>
<feature type="domain" description="Acyl-ACP thioesterase-like C-terminal" evidence="9">
    <location>
        <begin position="149"/>
        <end position="241"/>
    </location>
</feature>
<evidence type="ECO:0000256" key="4">
    <source>
        <dbReference type="ARBA" id="ARBA00022832"/>
    </source>
</evidence>
<evidence type="ECO:0000256" key="7">
    <source>
        <dbReference type="ARBA" id="ARBA00023160"/>
    </source>
</evidence>
<proteinExistence type="inferred from homology"/>
<dbReference type="PATRIC" id="fig|1423758.3.peg.1430"/>
<dbReference type="SUPFAM" id="SSF54637">
    <property type="entry name" value="Thioesterase/thiol ester dehydrase-isomerase"/>
    <property type="match status" value="2"/>
</dbReference>
<dbReference type="PANTHER" id="PTHR31727">
    <property type="entry name" value="OLEOYL-ACYL CARRIER PROTEIN THIOESTERASE 1, CHLOROPLASTIC"/>
    <property type="match status" value="1"/>
</dbReference>
<dbReference type="InterPro" id="IPR045023">
    <property type="entry name" value="FATA/B"/>
</dbReference>
<dbReference type="STRING" id="1423758.FC41_GL001414"/>
<evidence type="ECO:0000259" key="9">
    <source>
        <dbReference type="Pfam" id="PF20791"/>
    </source>
</evidence>
<dbReference type="GO" id="GO:0016297">
    <property type="term" value="F:fatty acyl-[ACP] hydrolase activity"/>
    <property type="evidence" value="ECO:0007669"/>
    <property type="project" value="InterPro"/>
</dbReference>
<evidence type="ECO:0000313" key="11">
    <source>
        <dbReference type="Proteomes" id="UP000009320"/>
    </source>
</evidence>
<evidence type="ECO:0000256" key="3">
    <source>
        <dbReference type="ARBA" id="ARBA00022801"/>
    </source>
</evidence>
<protein>
    <submittedName>
        <fullName evidence="10">Acyl-ACP thioesterase</fullName>
    </submittedName>
</protein>
<dbReference type="CDD" id="cd00586">
    <property type="entry name" value="4HBT"/>
    <property type="match status" value="1"/>
</dbReference>
<dbReference type="eggNOG" id="COG3884">
    <property type="taxonomic scope" value="Bacteria"/>
</dbReference>
<evidence type="ECO:0000256" key="5">
    <source>
        <dbReference type="ARBA" id="ARBA00022946"/>
    </source>
</evidence>
<keyword evidence="2" id="KW-0444">Lipid biosynthesis</keyword>
<dbReference type="Pfam" id="PF20791">
    <property type="entry name" value="Acyl-ACP_TE_C"/>
    <property type="match status" value="1"/>
</dbReference>
<dbReference type="Gene3D" id="3.10.129.10">
    <property type="entry name" value="Hotdog Thioesterase"/>
    <property type="match status" value="1"/>
</dbReference>
<keyword evidence="11" id="KW-1185">Reference proteome</keyword>